<feature type="region of interest" description="Disordered" evidence="1">
    <location>
        <begin position="467"/>
        <end position="539"/>
    </location>
</feature>
<evidence type="ECO:0000256" key="1">
    <source>
        <dbReference type="SAM" id="MobiDB-lite"/>
    </source>
</evidence>
<dbReference type="RefSeq" id="WP_348261761.1">
    <property type="nucleotide sequence ID" value="NZ_CP121196.1"/>
</dbReference>
<dbReference type="PANTHER" id="PTHR38731">
    <property type="entry name" value="LIPL45-RELATED LIPOPROTEIN-RELATED"/>
    <property type="match status" value="1"/>
</dbReference>
<accession>A0AAU7DHB4</accession>
<dbReference type="EMBL" id="CP121196">
    <property type="protein sequence ID" value="XBH16532.1"/>
    <property type="molecule type" value="Genomic_DNA"/>
</dbReference>
<feature type="compositionally biased region" description="Gly residues" evidence="1">
    <location>
        <begin position="503"/>
        <end position="539"/>
    </location>
</feature>
<organism evidence="3">
    <name type="scientific">Telmatobacter sp. DSM 110680</name>
    <dbReference type="NCBI Taxonomy" id="3036704"/>
    <lineage>
        <taxon>Bacteria</taxon>
        <taxon>Pseudomonadati</taxon>
        <taxon>Acidobacteriota</taxon>
        <taxon>Terriglobia</taxon>
        <taxon>Terriglobales</taxon>
        <taxon>Acidobacteriaceae</taxon>
        <taxon>Telmatobacter</taxon>
    </lineage>
</organism>
<dbReference type="InterPro" id="IPR046535">
    <property type="entry name" value="DUF6600"/>
</dbReference>
<dbReference type="AlphaFoldDB" id="A0AAU7DHB4"/>
<name>A0AAU7DHB4_9BACT</name>
<evidence type="ECO:0000259" key="2">
    <source>
        <dbReference type="Pfam" id="PF04773"/>
    </source>
</evidence>
<dbReference type="Pfam" id="PF20245">
    <property type="entry name" value="DUF6600"/>
    <property type="match status" value="1"/>
</dbReference>
<proteinExistence type="predicted"/>
<dbReference type="Gene3D" id="2.60.120.1440">
    <property type="match status" value="1"/>
</dbReference>
<sequence>MNPFIKVWLRPAASVVGLALFLASGLVYGQQADPNVRAARLSDVEGDVQLTEGSQILANPALVNTPLFEGVQITTKDDGRAELQFDDGSVARISPNSSLKIAVLRQEGSTTHAELDLQNGLAYFEFQGDASGSRTIARFGDSSVTATGFTVVRVNLDNLPGELAVFSGNAHLQRGKSLSLDLHGGESVALNAADPSIYNLAETIEPDSWDAWNADRDQELTSQLSAKTAASGNAVNSNNPAWGDLDANGNWYNVPGEGYVWSPLEAASGNWDPYGCGNWVWTPQFGYVWVSCEQWGYLPYMSGSWNYYDDFGWGWQPGYGYPWWETGSWGWNIGNRPYRYQPPHRPHGGPVKPPGDPIRRGGFYQPNPVLAVNRGPSAPTARPVHPIGRPVTIAGNTVAPLKPLMPRPPYSPLNSSGFNRPNPGYAVYPGYGGNSGYGVNRGYINPGAGTRTGTGYVPWANSGTNRSGSWTAPAAPGGGYHPSAPAPSRGYSGAGAPSSHVSSGGGGGGGGHVSSGGGGGGGGGHAGGGGGASASGGHH</sequence>
<protein>
    <submittedName>
        <fullName evidence="3">FecR domain-containing protein</fullName>
    </submittedName>
</protein>
<dbReference type="PANTHER" id="PTHR38731:SF3">
    <property type="entry name" value="BLL6125 PROTEIN"/>
    <property type="match status" value="1"/>
</dbReference>
<evidence type="ECO:0000313" key="3">
    <source>
        <dbReference type="EMBL" id="XBH16532.1"/>
    </source>
</evidence>
<dbReference type="InterPro" id="IPR006860">
    <property type="entry name" value="FecR"/>
</dbReference>
<feature type="domain" description="FecR protein" evidence="2">
    <location>
        <begin position="72"/>
        <end position="170"/>
    </location>
</feature>
<dbReference type="Pfam" id="PF04773">
    <property type="entry name" value="FecR"/>
    <property type="match status" value="1"/>
</dbReference>
<gene>
    <name evidence="3" type="ORF">P8935_18400</name>
</gene>
<reference evidence="3" key="1">
    <citation type="submission" date="2023-03" db="EMBL/GenBank/DDBJ databases">
        <title>Edaphobacter sp.</title>
        <authorList>
            <person name="Huber K.J."/>
            <person name="Papendorf J."/>
            <person name="Pilke C."/>
            <person name="Bunk B."/>
            <person name="Sproeer C."/>
            <person name="Pester M."/>
        </authorList>
    </citation>
    <scope>NUCLEOTIDE SEQUENCE</scope>
    <source>
        <strain evidence="3">DSM 110680</strain>
    </source>
</reference>